<gene>
    <name evidence="3" type="ORF">UFOPK2579_00382</name>
</gene>
<sequence>MAGNVVADARVRRSCAALSGAMLELLDEGRGLDLTVSALCERAGVSRPTFYQHFGTVDGLLSAAVALRLCELDAGRGLAPVLAGLAADQRTYGARLGDARVLEKAHLSVCDWLEERIAGQHRDADPTAVAFAAGGAARLLVEWLHGDGPRVPTEEMAARIERLVDVVLAG</sequence>
<dbReference type="SUPFAM" id="SSF46689">
    <property type="entry name" value="Homeodomain-like"/>
    <property type="match status" value="1"/>
</dbReference>
<reference evidence="3" key="1">
    <citation type="submission" date="2020-05" db="EMBL/GenBank/DDBJ databases">
        <authorList>
            <person name="Chiriac C."/>
            <person name="Salcher M."/>
            <person name="Ghai R."/>
            <person name="Kavagutti S V."/>
        </authorList>
    </citation>
    <scope>NUCLEOTIDE SEQUENCE</scope>
</reference>
<dbReference type="Gene3D" id="1.10.357.10">
    <property type="entry name" value="Tetracycline Repressor, domain 2"/>
    <property type="match status" value="1"/>
</dbReference>
<feature type="domain" description="HTH tetR-type" evidence="2">
    <location>
        <begin position="12"/>
        <end position="72"/>
    </location>
</feature>
<dbReference type="EMBL" id="CAEZXR010000028">
    <property type="protein sequence ID" value="CAB4690556.1"/>
    <property type="molecule type" value="Genomic_DNA"/>
</dbReference>
<evidence type="ECO:0000259" key="2">
    <source>
        <dbReference type="PROSITE" id="PS50977"/>
    </source>
</evidence>
<proteinExistence type="predicted"/>
<dbReference type="Pfam" id="PF00440">
    <property type="entry name" value="TetR_N"/>
    <property type="match status" value="1"/>
</dbReference>
<protein>
    <submittedName>
        <fullName evidence="3">Unannotated protein</fullName>
    </submittedName>
</protein>
<name>A0A6J6NW99_9ZZZZ</name>
<dbReference type="PROSITE" id="PS50977">
    <property type="entry name" value="HTH_TETR_2"/>
    <property type="match status" value="1"/>
</dbReference>
<dbReference type="GO" id="GO:0003677">
    <property type="term" value="F:DNA binding"/>
    <property type="evidence" value="ECO:0007669"/>
    <property type="project" value="UniProtKB-KW"/>
</dbReference>
<dbReference type="InterPro" id="IPR001647">
    <property type="entry name" value="HTH_TetR"/>
</dbReference>
<evidence type="ECO:0000313" key="3">
    <source>
        <dbReference type="EMBL" id="CAB4690556.1"/>
    </source>
</evidence>
<keyword evidence="1" id="KW-0238">DNA-binding</keyword>
<dbReference type="AlphaFoldDB" id="A0A6J6NW99"/>
<evidence type="ECO:0000256" key="1">
    <source>
        <dbReference type="ARBA" id="ARBA00023125"/>
    </source>
</evidence>
<accession>A0A6J6NW99</accession>
<organism evidence="3">
    <name type="scientific">freshwater metagenome</name>
    <dbReference type="NCBI Taxonomy" id="449393"/>
    <lineage>
        <taxon>unclassified sequences</taxon>
        <taxon>metagenomes</taxon>
        <taxon>ecological metagenomes</taxon>
    </lineage>
</organism>
<dbReference type="InterPro" id="IPR009057">
    <property type="entry name" value="Homeodomain-like_sf"/>
</dbReference>